<dbReference type="SUPFAM" id="SSF47072">
    <property type="entry name" value="Cysteine alpha-hairpin motif"/>
    <property type="match status" value="1"/>
</dbReference>
<feature type="non-terminal residue" evidence="4">
    <location>
        <position position="160"/>
    </location>
</feature>
<dbReference type="EMBL" id="ML002915">
    <property type="protein sequence ID" value="RKP35266.1"/>
    <property type="molecule type" value="Genomic_DNA"/>
</dbReference>
<keyword evidence="5" id="KW-1185">Reference proteome</keyword>
<dbReference type="GO" id="GO:0005634">
    <property type="term" value="C:nucleus"/>
    <property type="evidence" value="ECO:0007669"/>
    <property type="project" value="TreeGrafter"/>
</dbReference>
<feature type="compositionally biased region" description="Low complexity" evidence="2">
    <location>
        <begin position="86"/>
        <end position="111"/>
    </location>
</feature>
<keyword evidence="1" id="KW-1015">Disulfide bond</keyword>
<protein>
    <recommendedName>
        <fullName evidence="3">CHCH domain-containing protein</fullName>
    </recommendedName>
</protein>
<sequence length="160" mass="16291">MARSRRASSSAPRRSAAPAPVRPAPPQQQRAVAPAPTQTAVAHPPAPSQGPGLMGQMAATAGGVAIGSAVGHTIGHGITSLFSGGSSSAAETPAPQQQQQPAYAQPAASPYAAHQDPYQSVNACDLDARAFAQCMTNNNHDVNVCQPFLDILKNCQANSS</sequence>
<feature type="region of interest" description="Disordered" evidence="2">
    <location>
        <begin position="77"/>
        <end position="111"/>
    </location>
</feature>
<feature type="region of interest" description="Disordered" evidence="2">
    <location>
        <begin position="1"/>
        <end position="56"/>
    </location>
</feature>
<feature type="compositionally biased region" description="Low complexity" evidence="2">
    <location>
        <begin position="27"/>
        <end position="43"/>
    </location>
</feature>
<evidence type="ECO:0000313" key="5">
    <source>
        <dbReference type="Proteomes" id="UP000268162"/>
    </source>
</evidence>
<dbReference type="PANTHER" id="PTHR13523:SF2">
    <property type="entry name" value="COILED-COIL-HELIX-COILED-COIL-HELIX DOMAIN CONTAINING 2, ISOFORM A-RELATED"/>
    <property type="match status" value="1"/>
</dbReference>
<feature type="compositionally biased region" description="Low complexity" evidence="2">
    <location>
        <begin position="7"/>
        <end position="19"/>
    </location>
</feature>
<name>A0A4P9ZP98_9FUNG</name>
<accession>A0A4P9ZP98</accession>
<gene>
    <name evidence="4" type="ORF">BJ085DRAFT_868</name>
</gene>
<evidence type="ECO:0000256" key="1">
    <source>
        <dbReference type="ARBA" id="ARBA00023157"/>
    </source>
</evidence>
<reference evidence="5" key="1">
    <citation type="journal article" date="2018" name="Nat. Microbiol.">
        <title>Leveraging single-cell genomics to expand the fungal tree of life.</title>
        <authorList>
            <person name="Ahrendt S.R."/>
            <person name="Quandt C.A."/>
            <person name="Ciobanu D."/>
            <person name="Clum A."/>
            <person name="Salamov A."/>
            <person name="Andreopoulos B."/>
            <person name="Cheng J.F."/>
            <person name="Woyke T."/>
            <person name="Pelin A."/>
            <person name="Henrissat B."/>
            <person name="Reynolds N.K."/>
            <person name="Benny G.L."/>
            <person name="Smith M.E."/>
            <person name="James T.Y."/>
            <person name="Grigoriev I.V."/>
        </authorList>
    </citation>
    <scope>NUCLEOTIDE SEQUENCE [LARGE SCALE GENOMIC DNA]</scope>
    <source>
        <strain evidence="5">RSA 468</strain>
    </source>
</reference>
<evidence type="ECO:0000313" key="4">
    <source>
        <dbReference type="EMBL" id="RKP35266.1"/>
    </source>
</evidence>
<dbReference type="InterPro" id="IPR010625">
    <property type="entry name" value="CHCH"/>
</dbReference>
<evidence type="ECO:0000259" key="3">
    <source>
        <dbReference type="Pfam" id="PF06747"/>
    </source>
</evidence>
<dbReference type="AlphaFoldDB" id="A0A4P9ZP98"/>
<dbReference type="PANTHER" id="PTHR13523">
    <property type="entry name" value="COILED-COIL-HELIX-COILED-COIL-HELIX DOMAIN CONTAINING 2/NUR77"/>
    <property type="match status" value="1"/>
</dbReference>
<dbReference type="InterPro" id="IPR009069">
    <property type="entry name" value="Cys_alpha_HP_mot_SF"/>
</dbReference>
<dbReference type="Pfam" id="PF06747">
    <property type="entry name" value="CHCH"/>
    <property type="match status" value="1"/>
</dbReference>
<dbReference type="GO" id="GO:0005739">
    <property type="term" value="C:mitochondrion"/>
    <property type="evidence" value="ECO:0007669"/>
    <property type="project" value="TreeGrafter"/>
</dbReference>
<dbReference type="STRING" id="215637.A0A4P9ZP98"/>
<feature type="domain" description="CHCH" evidence="3">
    <location>
        <begin position="124"/>
        <end position="157"/>
    </location>
</feature>
<dbReference type="GO" id="GO:0007005">
    <property type="term" value="P:mitochondrion organization"/>
    <property type="evidence" value="ECO:0007669"/>
    <property type="project" value="InterPro"/>
</dbReference>
<organism evidence="4 5">
    <name type="scientific">Dimargaris cristalligena</name>
    <dbReference type="NCBI Taxonomy" id="215637"/>
    <lineage>
        <taxon>Eukaryota</taxon>
        <taxon>Fungi</taxon>
        <taxon>Fungi incertae sedis</taxon>
        <taxon>Zoopagomycota</taxon>
        <taxon>Kickxellomycotina</taxon>
        <taxon>Dimargaritomycetes</taxon>
        <taxon>Dimargaritales</taxon>
        <taxon>Dimargaritaceae</taxon>
        <taxon>Dimargaris</taxon>
    </lineage>
</organism>
<dbReference type="Proteomes" id="UP000268162">
    <property type="component" value="Unassembled WGS sequence"/>
</dbReference>
<dbReference type="InterPro" id="IPR055304">
    <property type="entry name" value="CHCHD2/10-like"/>
</dbReference>
<proteinExistence type="predicted"/>
<evidence type="ECO:0000256" key="2">
    <source>
        <dbReference type="SAM" id="MobiDB-lite"/>
    </source>
</evidence>